<sequence>MTTAVAGMVIGETVPPAIVGVVWLGTARAKAWAGWWSRDSP</sequence>
<organism evidence="1">
    <name type="scientific">Mycobacterium xenopi 4042</name>
    <dbReference type="NCBI Taxonomy" id="1299334"/>
    <lineage>
        <taxon>Bacteria</taxon>
        <taxon>Bacillati</taxon>
        <taxon>Actinomycetota</taxon>
        <taxon>Actinomycetes</taxon>
        <taxon>Mycobacteriales</taxon>
        <taxon>Mycobacteriaceae</taxon>
        <taxon>Mycobacterium</taxon>
    </lineage>
</organism>
<protein>
    <submittedName>
        <fullName evidence="1">Uncharacterized protein</fullName>
    </submittedName>
</protein>
<accession>X8CA57</accession>
<reference evidence="1" key="1">
    <citation type="submission" date="2014-01" db="EMBL/GenBank/DDBJ databases">
        <authorList>
            <person name="Brown-Elliot B."/>
            <person name="Wallace R."/>
            <person name="Lenaerts A."/>
            <person name="Ordway D."/>
            <person name="DeGroote M.A."/>
            <person name="Parker T."/>
            <person name="Sizemore C."/>
            <person name="Tallon L.J."/>
            <person name="Sadzewicz L.K."/>
            <person name="Sengamalay N."/>
            <person name="Fraser C.M."/>
            <person name="Hine E."/>
            <person name="Shefchek K.A."/>
            <person name="Das S.P."/>
            <person name="Tettelin H."/>
        </authorList>
    </citation>
    <scope>NUCLEOTIDE SEQUENCE [LARGE SCALE GENOMIC DNA]</scope>
    <source>
        <strain evidence="1">4042</strain>
    </source>
</reference>
<proteinExistence type="predicted"/>
<dbReference type="AlphaFoldDB" id="X8CA57"/>
<evidence type="ECO:0000313" key="1">
    <source>
        <dbReference type="EMBL" id="EUA52313.1"/>
    </source>
</evidence>
<comment type="caution">
    <text evidence="1">The sequence shown here is derived from an EMBL/GenBank/DDBJ whole genome shotgun (WGS) entry which is preliminary data.</text>
</comment>
<name>X8CA57_MYCXE</name>
<dbReference type="EMBL" id="JAOB01000033">
    <property type="protein sequence ID" value="EUA52313.1"/>
    <property type="molecule type" value="Genomic_DNA"/>
</dbReference>
<gene>
    <name evidence="1" type="ORF">I553_2499</name>
</gene>